<evidence type="ECO:0000256" key="1">
    <source>
        <dbReference type="ARBA" id="ARBA00022679"/>
    </source>
</evidence>
<keyword evidence="2" id="KW-0133">Cell shape</keyword>
<comment type="similarity">
    <text evidence="2">Belongs to the UPP synthase family.</text>
</comment>
<dbReference type="Gene3D" id="3.40.1180.10">
    <property type="entry name" value="Decaprenyl diphosphate synthase-like"/>
    <property type="match status" value="1"/>
</dbReference>
<feature type="binding site" evidence="2">
    <location>
        <position position="209"/>
    </location>
    <ligand>
        <name>Mg(2+)</name>
        <dbReference type="ChEBI" id="CHEBI:18420"/>
    </ligand>
</feature>
<protein>
    <recommendedName>
        <fullName evidence="2">Ditrans,polycis-undecaprenyl-diphosphate synthase ((2E,6E)-farnesyl-diphosphate specific)</fullName>
        <ecNumber evidence="2">2.5.1.31</ecNumber>
    </recommendedName>
    <alternativeName>
        <fullName evidence="2">Ditrans,polycis-undecaprenylcistransferase</fullName>
    </alternativeName>
    <alternativeName>
        <fullName evidence="2">Undecaprenyl diphosphate synthase</fullName>
        <shortName evidence="2">UDS</shortName>
    </alternativeName>
    <alternativeName>
        <fullName evidence="2">Undecaprenyl pyrophosphate synthase</fullName>
        <shortName evidence="2">UPP synthase</shortName>
    </alternativeName>
</protein>
<dbReference type="OrthoDB" id="4191603at2"/>
<feature type="binding site" evidence="2">
    <location>
        <begin position="196"/>
        <end position="198"/>
    </location>
    <ligand>
        <name>substrate</name>
    </ligand>
</feature>
<dbReference type="Pfam" id="PF01255">
    <property type="entry name" value="Prenyltransf"/>
    <property type="match status" value="1"/>
</dbReference>
<dbReference type="GO" id="GO:0005829">
    <property type="term" value="C:cytosol"/>
    <property type="evidence" value="ECO:0007669"/>
    <property type="project" value="TreeGrafter"/>
</dbReference>
<proteinExistence type="inferred from homology"/>
<keyword evidence="4" id="KW-1185">Reference proteome</keyword>
<keyword evidence="1 2" id="KW-0808">Transferase</keyword>
<keyword evidence="2" id="KW-0479">Metal-binding</keyword>
<dbReference type="GO" id="GO:0009252">
    <property type="term" value="P:peptidoglycan biosynthetic process"/>
    <property type="evidence" value="ECO:0007669"/>
    <property type="project" value="UniProtKB-UniRule"/>
</dbReference>
<dbReference type="AlphaFoldDB" id="A0A1H2X1A4"/>
<feature type="binding site" evidence="2">
    <location>
        <begin position="23"/>
        <end position="26"/>
    </location>
    <ligand>
        <name>substrate</name>
    </ligand>
</feature>
<feature type="binding site" evidence="2">
    <location>
        <begin position="67"/>
        <end position="69"/>
    </location>
    <ligand>
        <name>substrate</name>
    </ligand>
</feature>
<comment type="subunit">
    <text evidence="2">Homodimer.</text>
</comment>
<evidence type="ECO:0000313" key="4">
    <source>
        <dbReference type="Proteomes" id="UP000243778"/>
    </source>
</evidence>
<comment type="catalytic activity">
    <reaction evidence="2">
        <text>8 isopentenyl diphosphate + (2E,6E)-farnesyl diphosphate = di-trans,octa-cis-undecaprenyl diphosphate + 8 diphosphate</text>
        <dbReference type="Rhea" id="RHEA:27551"/>
        <dbReference type="ChEBI" id="CHEBI:33019"/>
        <dbReference type="ChEBI" id="CHEBI:58405"/>
        <dbReference type="ChEBI" id="CHEBI:128769"/>
        <dbReference type="ChEBI" id="CHEBI:175763"/>
        <dbReference type="EC" id="2.5.1.31"/>
    </reaction>
</comment>
<dbReference type="GO" id="GO:0071555">
    <property type="term" value="P:cell wall organization"/>
    <property type="evidence" value="ECO:0007669"/>
    <property type="project" value="UniProtKB-KW"/>
</dbReference>
<dbReference type="CDD" id="cd00475">
    <property type="entry name" value="Cis_IPPS"/>
    <property type="match status" value="1"/>
</dbReference>
<dbReference type="STRING" id="1007099.SAMN05216287_1741"/>
<dbReference type="InterPro" id="IPR018520">
    <property type="entry name" value="UPP_synth-like_CS"/>
</dbReference>
<keyword evidence="2" id="KW-0460">Magnesium</keyword>
<dbReference type="GO" id="GO:0016094">
    <property type="term" value="P:polyprenol biosynthetic process"/>
    <property type="evidence" value="ECO:0007669"/>
    <property type="project" value="TreeGrafter"/>
</dbReference>
<dbReference type="GO" id="GO:0008834">
    <property type="term" value="F:ditrans,polycis-undecaprenyl-diphosphate synthase [(2E,6E)-farnesyl-diphosphate specific] activity"/>
    <property type="evidence" value="ECO:0007669"/>
    <property type="project" value="UniProtKB-UniRule"/>
</dbReference>
<dbReference type="SUPFAM" id="SSF64005">
    <property type="entry name" value="Undecaprenyl diphosphate synthase"/>
    <property type="match status" value="1"/>
</dbReference>
<feature type="binding site" evidence="2">
    <location>
        <position position="39"/>
    </location>
    <ligand>
        <name>substrate</name>
    </ligand>
</feature>
<reference evidence="4" key="1">
    <citation type="submission" date="2016-10" db="EMBL/GenBank/DDBJ databases">
        <authorList>
            <person name="Varghese N."/>
            <person name="Submissions S."/>
        </authorList>
    </citation>
    <scope>NUCLEOTIDE SEQUENCE [LARGE SCALE GENOMIC DNA]</scope>
    <source>
        <strain evidence="4">NRRL B-59562</strain>
    </source>
</reference>
<feature type="binding site" evidence="2">
    <location>
        <position position="190"/>
    </location>
    <ligand>
        <name>substrate</name>
    </ligand>
</feature>
<dbReference type="FunFam" id="3.40.1180.10:FF:000001">
    <property type="entry name" value="(2E,6E)-farnesyl-diphosphate-specific ditrans,polycis-undecaprenyl-diphosphate synthase"/>
    <property type="match status" value="1"/>
</dbReference>
<organism evidence="3 4">
    <name type="scientific">Pseudomonas kuykendallii</name>
    <dbReference type="NCBI Taxonomy" id="1007099"/>
    <lineage>
        <taxon>Bacteria</taxon>
        <taxon>Pseudomonadati</taxon>
        <taxon>Pseudomonadota</taxon>
        <taxon>Gammaproteobacteria</taxon>
        <taxon>Pseudomonadales</taxon>
        <taxon>Pseudomonadaceae</taxon>
        <taxon>Pseudomonas</taxon>
    </lineage>
</organism>
<dbReference type="RefSeq" id="WP_090226643.1">
    <property type="nucleotide sequence ID" value="NZ_FNNU01000002.1"/>
</dbReference>
<dbReference type="NCBIfam" id="TIGR00055">
    <property type="entry name" value="uppS"/>
    <property type="match status" value="1"/>
</dbReference>
<comment type="cofactor">
    <cofactor evidence="2">
        <name>Mg(2+)</name>
        <dbReference type="ChEBI" id="CHEBI:18420"/>
    </cofactor>
    <text evidence="2">Binds 2 magnesium ions per subunit.</text>
</comment>
<keyword evidence="2" id="KW-0961">Cell wall biogenesis/degradation</keyword>
<dbReference type="PROSITE" id="PS01066">
    <property type="entry name" value="UPP_SYNTHASE"/>
    <property type="match status" value="1"/>
</dbReference>
<dbReference type="EC" id="2.5.1.31" evidence="2"/>
<dbReference type="GO" id="GO:0000287">
    <property type="term" value="F:magnesium ion binding"/>
    <property type="evidence" value="ECO:0007669"/>
    <property type="project" value="UniProtKB-UniRule"/>
</dbReference>
<dbReference type="PANTHER" id="PTHR10291:SF0">
    <property type="entry name" value="DEHYDRODOLICHYL DIPHOSPHATE SYNTHASE 2"/>
    <property type="match status" value="1"/>
</dbReference>
<dbReference type="HAMAP" id="MF_01139">
    <property type="entry name" value="ISPT"/>
    <property type="match status" value="1"/>
</dbReference>
<feature type="binding site" evidence="2">
    <location>
        <position position="73"/>
    </location>
    <ligand>
        <name>substrate</name>
    </ligand>
</feature>
<dbReference type="InterPro" id="IPR001441">
    <property type="entry name" value="UPP_synth-like"/>
</dbReference>
<sequence length="255" mass="28622">MEKTKQVGQGVAVPRHVAIIMDGNNRWAKRRLLPGVAGHKAGVDAVRAVIEVCADEGVEVLTLFAFSSENWQRPAEEVGALMELFLGALRREARRLNDNGIRLKIIGDRSRFHPELQASMREVEALTERHTRFVLQVAANYGGQWDIVQATQRLAREVQGGRLLPEDISAAMLQGQLATGDMPLPDLCIRTGGEHRISNFLLWQLAYAELYFSDLFWPDFKHEAMRNALADFATRQRRFGKTSEQVMAAEVPAQC</sequence>
<dbReference type="Proteomes" id="UP000243778">
    <property type="component" value="Unassembled WGS sequence"/>
</dbReference>
<accession>A0A1H2X1A4</accession>
<dbReference type="PANTHER" id="PTHR10291">
    <property type="entry name" value="DEHYDRODOLICHYL DIPHOSPHATE SYNTHASE FAMILY MEMBER"/>
    <property type="match status" value="1"/>
</dbReference>
<keyword evidence="2" id="KW-0573">Peptidoglycan synthesis</keyword>
<feature type="binding site" evidence="2">
    <location>
        <position position="71"/>
    </location>
    <ligand>
        <name>substrate</name>
    </ligand>
</feature>
<evidence type="ECO:0000313" key="3">
    <source>
        <dbReference type="EMBL" id="SDW86673.1"/>
    </source>
</evidence>
<comment type="caution">
    <text evidence="2">Lacks conserved residue(s) required for the propagation of feature annotation.</text>
</comment>
<feature type="binding site" evidence="2">
    <location>
        <position position="27"/>
    </location>
    <ligand>
        <name>substrate</name>
    </ligand>
</feature>
<dbReference type="InterPro" id="IPR036424">
    <property type="entry name" value="UPP_synth-like_sf"/>
</dbReference>
<dbReference type="GO" id="GO:0008360">
    <property type="term" value="P:regulation of cell shape"/>
    <property type="evidence" value="ECO:0007669"/>
    <property type="project" value="UniProtKB-KW"/>
</dbReference>
<dbReference type="EMBL" id="FNNU01000002">
    <property type="protein sequence ID" value="SDW86673.1"/>
    <property type="molecule type" value="Genomic_DNA"/>
</dbReference>
<evidence type="ECO:0000256" key="2">
    <source>
        <dbReference type="HAMAP-Rule" id="MF_01139"/>
    </source>
</evidence>
<gene>
    <name evidence="2" type="primary">uppS</name>
    <name evidence="3" type="ORF">SAMN05216287_1741</name>
</gene>
<feature type="active site" description="Proton acceptor" evidence="2">
    <location>
        <position position="70"/>
    </location>
</feature>
<feature type="active site" evidence="2">
    <location>
        <position position="22"/>
    </location>
</feature>
<name>A0A1H2X1A4_9PSED</name>
<comment type="function">
    <text evidence="2">Catalyzes the sequential condensation of isopentenyl diphosphate (IPP) with (2E,6E)-farnesyl diphosphate (E,E-FPP) to yield (2Z,6Z,10Z,14Z,18Z,22Z,26Z,30Z,34E,38E)-undecaprenyl diphosphate (di-trans,octa-cis-UPP). UPP is the precursor of glycosyl carrier lipid in the biosynthesis of bacterial cell wall polysaccharide components such as peptidoglycan and lipopolysaccharide.</text>
</comment>
<feature type="binding site" evidence="2">
    <location>
        <position position="22"/>
    </location>
    <ligand>
        <name>Mg(2+)</name>
        <dbReference type="ChEBI" id="CHEBI:18420"/>
    </ligand>
</feature>